<reference evidence="1 2" key="1">
    <citation type="submission" date="2018-11" db="EMBL/GenBank/DDBJ databases">
        <authorList>
            <consortium name="Pathogen Informatics"/>
        </authorList>
    </citation>
    <scope>NUCLEOTIDE SEQUENCE [LARGE SCALE GENOMIC DNA]</scope>
</reference>
<keyword evidence="2" id="KW-1185">Reference proteome</keyword>
<evidence type="ECO:0000313" key="2">
    <source>
        <dbReference type="Proteomes" id="UP000281553"/>
    </source>
</evidence>
<sequence>MPLKKVLDLLKDPEHLFNLNFRSEFERAACKRLLHNPHWLTCGMKAVIGAARECMDVAGGHISESLSAKLFREAKVHHVFCLMGVDTTEFLGLHCGTFYNVGSGRRQMTTDFYLRIFLPTFSRKLEALVGSNEPFYNLLIAPVVLMVFRKDTGFGSVRERIIVDHVMAHKNLFRQDLRQAPMGELRPLKATEKK</sequence>
<protein>
    <submittedName>
        <fullName evidence="1">Uncharacterized protein</fullName>
    </submittedName>
</protein>
<evidence type="ECO:0000313" key="1">
    <source>
        <dbReference type="EMBL" id="VDN10152.1"/>
    </source>
</evidence>
<dbReference type="Proteomes" id="UP000281553">
    <property type="component" value="Unassembled WGS sequence"/>
</dbReference>
<name>A0A3P7NP39_DIBLA</name>
<dbReference type="OrthoDB" id="6226597at2759"/>
<gene>
    <name evidence="1" type="ORF">DILT_LOCUS5983</name>
</gene>
<dbReference type="AlphaFoldDB" id="A0A3P7NP39"/>
<accession>A0A3P7NP39</accession>
<organism evidence="1 2">
    <name type="scientific">Dibothriocephalus latus</name>
    <name type="common">Fish tapeworm</name>
    <name type="synonym">Diphyllobothrium latum</name>
    <dbReference type="NCBI Taxonomy" id="60516"/>
    <lineage>
        <taxon>Eukaryota</taxon>
        <taxon>Metazoa</taxon>
        <taxon>Spiralia</taxon>
        <taxon>Lophotrochozoa</taxon>
        <taxon>Platyhelminthes</taxon>
        <taxon>Cestoda</taxon>
        <taxon>Eucestoda</taxon>
        <taxon>Diphyllobothriidea</taxon>
        <taxon>Diphyllobothriidae</taxon>
        <taxon>Dibothriocephalus</taxon>
    </lineage>
</organism>
<proteinExistence type="predicted"/>
<dbReference type="EMBL" id="UYRU01048572">
    <property type="protein sequence ID" value="VDN10152.1"/>
    <property type="molecule type" value="Genomic_DNA"/>
</dbReference>